<dbReference type="Proteomes" id="UP000215244">
    <property type="component" value="Chromosome"/>
</dbReference>
<gene>
    <name evidence="1" type="ORF">CJ263_05660</name>
</gene>
<dbReference type="EMBL" id="CP022957">
    <property type="protein sequence ID" value="ASV29746.1"/>
    <property type="molecule type" value="Genomic_DNA"/>
</dbReference>
<keyword evidence="2" id="KW-1185">Reference proteome</keyword>
<accession>A0A223V395</accession>
<organism evidence="1 2">
    <name type="scientific">Maribacter cobaltidurans</name>
    <dbReference type="NCBI Taxonomy" id="1178778"/>
    <lineage>
        <taxon>Bacteria</taxon>
        <taxon>Pseudomonadati</taxon>
        <taxon>Bacteroidota</taxon>
        <taxon>Flavobacteriia</taxon>
        <taxon>Flavobacteriales</taxon>
        <taxon>Flavobacteriaceae</taxon>
        <taxon>Maribacter</taxon>
    </lineage>
</organism>
<reference evidence="1 2" key="1">
    <citation type="submission" date="2017-08" db="EMBL/GenBank/DDBJ databases">
        <title>The complete genome sequence of Maribacter sp. B1, isolated from deep-sea sediment.</title>
        <authorList>
            <person name="Wu Y.-H."/>
            <person name="Cheng H."/>
            <person name="Xu X.-W."/>
        </authorList>
    </citation>
    <scope>NUCLEOTIDE SEQUENCE [LARGE SCALE GENOMIC DNA]</scope>
    <source>
        <strain evidence="1 2">B1</strain>
    </source>
</reference>
<dbReference type="KEGG" id="marb:CJ263_05660"/>
<protein>
    <submittedName>
        <fullName evidence="1">Uncharacterized protein</fullName>
    </submittedName>
</protein>
<sequence length="224" mass="24775">MKKLKYILGGILCISTVFFYISCSKDGDENNTTESNSGKTFLKLKISGTVINGDFDIIEEEIPEDESIIIGHIYYEESTEGTQKVASLFFTQLFGMEGERNFEMVIPAEKGAKEIGTQFPNPAPANGEPIYYMEIDLKETDYALYDSDNDGDNDANNLLRAKTMGVTITEIGETYNALGILTLSHIKGSFQGTGFLTAYTGPTTAPQELEHTITGSFEYYIPNE</sequence>
<proteinExistence type="predicted"/>
<dbReference type="RefSeq" id="WP_094996369.1">
    <property type="nucleotide sequence ID" value="NZ_BMJL01000009.1"/>
</dbReference>
<name>A0A223V395_9FLAO</name>
<dbReference type="OrthoDB" id="9800955at2"/>
<evidence type="ECO:0000313" key="2">
    <source>
        <dbReference type="Proteomes" id="UP000215244"/>
    </source>
</evidence>
<dbReference type="AlphaFoldDB" id="A0A223V395"/>
<evidence type="ECO:0000313" key="1">
    <source>
        <dbReference type="EMBL" id="ASV29746.1"/>
    </source>
</evidence>